<name>A0A6C0E5B4_9ZZZZ</name>
<keyword evidence="1" id="KW-1133">Transmembrane helix</keyword>
<accession>A0A6C0E5B4</accession>
<evidence type="ECO:0000256" key="1">
    <source>
        <dbReference type="SAM" id="Phobius"/>
    </source>
</evidence>
<dbReference type="AlphaFoldDB" id="A0A6C0E5B4"/>
<reference evidence="2" key="1">
    <citation type="journal article" date="2020" name="Nature">
        <title>Giant virus diversity and host interactions through global metagenomics.</title>
        <authorList>
            <person name="Schulz F."/>
            <person name="Roux S."/>
            <person name="Paez-Espino D."/>
            <person name="Jungbluth S."/>
            <person name="Walsh D.A."/>
            <person name="Denef V.J."/>
            <person name="McMahon K.D."/>
            <person name="Konstantinidis K.T."/>
            <person name="Eloe-Fadrosh E.A."/>
            <person name="Kyrpides N.C."/>
            <person name="Woyke T."/>
        </authorList>
    </citation>
    <scope>NUCLEOTIDE SEQUENCE</scope>
    <source>
        <strain evidence="2">GVMAG-M-3300023179-132</strain>
    </source>
</reference>
<dbReference type="Pfam" id="PF09945">
    <property type="entry name" value="DUF2177"/>
    <property type="match status" value="1"/>
</dbReference>
<evidence type="ECO:0000313" key="2">
    <source>
        <dbReference type="EMBL" id="QHT23831.1"/>
    </source>
</evidence>
<dbReference type="InterPro" id="IPR018687">
    <property type="entry name" value="DUF2177_membr"/>
</dbReference>
<protein>
    <recommendedName>
        <fullName evidence="3">DUF2177 family protein</fullName>
    </recommendedName>
</protein>
<feature type="transmembrane region" description="Helical" evidence="1">
    <location>
        <begin position="43"/>
        <end position="61"/>
    </location>
</feature>
<feature type="transmembrane region" description="Helical" evidence="1">
    <location>
        <begin position="96"/>
        <end position="116"/>
    </location>
</feature>
<feature type="transmembrane region" description="Helical" evidence="1">
    <location>
        <begin position="6"/>
        <end position="23"/>
    </location>
</feature>
<organism evidence="2">
    <name type="scientific">viral metagenome</name>
    <dbReference type="NCBI Taxonomy" id="1070528"/>
    <lineage>
        <taxon>unclassified sequences</taxon>
        <taxon>metagenomes</taxon>
        <taxon>organismal metagenomes</taxon>
    </lineage>
</organism>
<feature type="transmembrane region" description="Helical" evidence="1">
    <location>
        <begin position="67"/>
        <end position="84"/>
    </location>
</feature>
<keyword evidence="1" id="KW-0812">Transmembrane</keyword>
<proteinExistence type="predicted"/>
<evidence type="ECO:0008006" key="3">
    <source>
        <dbReference type="Google" id="ProtNLM"/>
    </source>
</evidence>
<dbReference type="EMBL" id="MN739735">
    <property type="protein sequence ID" value="QHT23831.1"/>
    <property type="molecule type" value="Genomic_DNA"/>
</dbReference>
<keyword evidence="1" id="KW-0472">Membrane</keyword>
<sequence length="123" mass="14148">MILDVIKVGVIMVLLDSIYLTAFKKHFANQILIVQSKPMSVQMLPVIVTYCILVFGLYYFIIKQRKSVMDAALLGFVIYGVYEFTNKSIIKDWTYFTAVLDVTWGTILFGLTSYLYNILNKIL</sequence>